<protein>
    <submittedName>
        <fullName evidence="1">Uncharacterized protein</fullName>
    </submittedName>
</protein>
<dbReference type="AlphaFoldDB" id="A0A438DLC2"/>
<organism evidence="1 2">
    <name type="scientific">Vitis vinifera</name>
    <name type="common">Grape</name>
    <dbReference type="NCBI Taxonomy" id="29760"/>
    <lineage>
        <taxon>Eukaryota</taxon>
        <taxon>Viridiplantae</taxon>
        <taxon>Streptophyta</taxon>
        <taxon>Embryophyta</taxon>
        <taxon>Tracheophyta</taxon>
        <taxon>Spermatophyta</taxon>
        <taxon>Magnoliopsida</taxon>
        <taxon>eudicotyledons</taxon>
        <taxon>Gunneridae</taxon>
        <taxon>Pentapetalae</taxon>
        <taxon>rosids</taxon>
        <taxon>Vitales</taxon>
        <taxon>Vitaceae</taxon>
        <taxon>Viteae</taxon>
        <taxon>Vitis</taxon>
    </lineage>
</organism>
<reference evidence="1 2" key="1">
    <citation type="journal article" date="2018" name="PLoS Genet.">
        <title>Population sequencing reveals clonal diversity and ancestral inbreeding in the grapevine cultivar Chardonnay.</title>
        <authorList>
            <person name="Roach M.J."/>
            <person name="Johnson D.L."/>
            <person name="Bohlmann J."/>
            <person name="van Vuuren H.J."/>
            <person name="Jones S.J."/>
            <person name="Pretorius I.S."/>
            <person name="Schmidt S.A."/>
            <person name="Borneman A.R."/>
        </authorList>
    </citation>
    <scope>NUCLEOTIDE SEQUENCE [LARGE SCALE GENOMIC DNA]</scope>
    <source>
        <strain evidence="2">cv. Chardonnay</strain>
        <tissue evidence="1">Leaf</tissue>
    </source>
</reference>
<evidence type="ECO:0000313" key="2">
    <source>
        <dbReference type="Proteomes" id="UP000288805"/>
    </source>
</evidence>
<proteinExistence type="predicted"/>
<evidence type="ECO:0000313" key="1">
    <source>
        <dbReference type="EMBL" id="RVW36246.1"/>
    </source>
</evidence>
<accession>A0A438DLC2</accession>
<gene>
    <name evidence="1" type="ORF">CK203_107285</name>
</gene>
<dbReference type="Proteomes" id="UP000288805">
    <property type="component" value="Unassembled WGS sequence"/>
</dbReference>
<name>A0A438DLC2_VITVI</name>
<dbReference type="EMBL" id="QGNW01001578">
    <property type="protein sequence ID" value="RVW36246.1"/>
    <property type="molecule type" value="Genomic_DNA"/>
</dbReference>
<comment type="caution">
    <text evidence="1">The sequence shown here is derived from an EMBL/GenBank/DDBJ whole genome shotgun (WGS) entry which is preliminary data.</text>
</comment>
<sequence>MDTQQSRHVVFEDTPSDLVTPPVLLVQMPVAQTLHTISHDQAVVIPPIVTSVTIVEDPRSHMDRLERRIKQMRDPNEMISWDDIDDVPMATLPMRHNCSLCSIVIERHDTEMVRFIRVISLENLGGLSTGVFETIFIQWFARHLTGVPFQDFRSLVQALFDVDDDISRGLWSDITPFPDTKYPGVISYLYNIVILIPLAPRPPLSTLPSRFRAHEFCAFHQMADIDLGPDMTVDSFPTYSTHAFPPPSGLYHHVWTPRALIFTGRFDIADLVGVFWDYIFYFSVVTGPRAEIDSMMVMIQSTLRLDFFRLSLFVRVSIIIERSSKSSDVFIATFDFTNICYFGCLTSTTSPTFSAPATFLIHCVGYVDTTSIPTSGRPIITASHERLHPRQRCRRHFSDLSIPLSRVFETFQAMGFLAPLAPRAHPDPVPSQFDLIYIVRTISQQDITMIVALLYDMPYRTC</sequence>